<protein>
    <submittedName>
        <fullName evidence="1">tRNA lysidine(34) synthetase TilS</fullName>
    </submittedName>
</protein>
<organism evidence="1 2">
    <name type="scientific">Campylobacter aviculae</name>
    <dbReference type="NCBI Taxonomy" id="2510190"/>
    <lineage>
        <taxon>Bacteria</taxon>
        <taxon>Pseudomonadati</taxon>
        <taxon>Campylobacterota</taxon>
        <taxon>Epsilonproteobacteria</taxon>
        <taxon>Campylobacterales</taxon>
        <taxon>Campylobacteraceae</taxon>
        <taxon>Campylobacter</taxon>
    </lineage>
</organism>
<dbReference type="Proteomes" id="UP000310353">
    <property type="component" value="Unassembled WGS sequence"/>
</dbReference>
<keyword evidence="2" id="KW-1185">Reference proteome</keyword>
<dbReference type="AlphaFoldDB" id="A0A4V6DWH2"/>
<accession>A0A4V6DWH2</accession>
<evidence type="ECO:0000313" key="2">
    <source>
        <dbReference type="Proteomes" id="UP000310353"/>
    </source>
</evidence>
<reference evidence="1 2" key="1">
    <citation type="submission" date="2018-05" db="EMBL/GenBank/DDBJ databases">
        <title>Novel Campyloabacter and Helicobacter Species and Strains.</title>
        <authorList>
            <person name="Mannion A.J."/>
            <person name="Shen Z."/>
            <person name="Fox J.G."/>
        </authorList>
    </citation>
    <scope>NUCLEOTIDE SEQUENCE [LARGE SCALE GENOMIC DNA]</scope>
    <source>
        <strain evidence="2">MIT17-670</strain>
    </source>
</reference>
<feature type="non-terminal residue" evidence="1">
    <location>
        <position position="1"/>
    </location>
</feature>
<sequence>LKSDCVISGKIAIAYKDDKAFVFNYELCKKLPKNFKEECRKAKIPRLLRAYFYNHNIEISSFKF</sequence>
<dbReference type="EMBL" id="NXMA01000007">
    <property type="protein sequence ID" value="TKX32182.1"/>
    <property type="molecule type" value="Genomic_DNA"/>
</dbReference>
<gene>
    <name evidence="1" type="ORF">CQA76_04635</name>
</gene>
<evidence type="ECO:0000313" key="1">
    <source>
        <dbReference type="EMBL" id="TKX32182.1"/>
    </source>
</evidence>
<proteinExistence type="predicted"/>
<name>A0A4V6DWH2_9BACT</name>
<comment type="caution">
    <text evidence="1">The sequence shown here is derived from an EMBL/GenBank/DDBJ whole genome shotgun (WGS) entry which is preliminary data.</text>
</comment>